<dbReference type="Proteomes" id="UP000288351">
    <property type="component" value="Unassembled WGS sequence"/>
</dbReference>
<evidence type="ECO:0000259" key="1">
    <source>
        <dbReference type="Pfam" id="PF19054"/>
    </source>
</evidence>
<accession>A0A401R9X7</accession>
<comment type="caution">
    <text evidence="2">The sequence shown here is derived from an EMBL/GenBank/DDBJ whole genome shotgun (WGS) entry which is preliminary data.</text>
</comment>
<sequence>MKPEKVDALLRHYGAPEEDRKEALDCLARAKESPGWTPPAGSSEAFRALFAMESQAKTIKVYQESNVPGMLQTRGYAKALMQAFSRTQPDDGQQRKHQKELEERLEFRMRRQTLLDGDRAPLYQAVIAESVLSLQRGGPLVHREQLRYLQNVAENKPRIHLRILRGSARSAGAALHNAMTLLQPFDEEKGRLIYLENRNRGGELLTDEGEIEAYMASLDDLWVDACDKTETMKLLQEHIDELSG</sequence>
<proteinExistence type="predicted"/>
<dbReference type="InterPro" id="IPR043917">
    <property type="entry name" value="DUF5753"/>
</dbReference>
<feature type="domain" description="DUF5753" evidence="1">
    <location>
        <begin position="46"/>
        <end position="237"/>
    </location>
</feature>
<dbReference type="EMBL" id="BHXC01000007">
    <property type="protein sequence ID" value="GCB94432.1"/>
    <property type="molecule type" value="Genomic_DNA"/>
</dbReference>
<evidence type="ECO:0000313" key="2">
    <source>
        <dbReference type="EMBL" id="GCB94432.1"/>
    </source>
</evidence>
<dbReference type="Pfam" id="PF19054">
    <property type="entry name" value="DUF5753"/>
    <property type="match status" value="1"/>
</dbReference>
<dbReference type="AlphaFoldDB" id="A0A401R9X7"/>
<name>A0A401R9X7_STRNR</name>
<organism evidence="2 3">
    <name type="scientific">Streptomyces noursei</name>
    <name type="common">Streptomyces albulus</name>
    <dbReference type="NCBI Taxonomy" id="1971"/>
    <lineage>
        <taxon>Bacteria</taxon>
        <taxon>Bacillati</taxon>
        <taxon>Actinomycetota</taxon>
        <taxon>Actinomycetes</taxon>
        <taxon>Kitasatosporales</taxon>
        <taxon>Streptomycetaceae</taxon>
        <taxon>Streptomyces</taxon>
    </lineage>
</organism>
<protein>
    <submittedName>
        <fullName evidence="2">Transcriptional regulator</fullName>
    </submittedName>
</protein>
<reference evidence="2 3" key="1">
    <citation type="journal article" date="2019" name="Microbiol. Resour. Announc.">
        <title>Draft Genome Sequence of the Most Traditional epsilon-Poly-l-Lysine Producer, Streptomyces albulus NBRC14147.</title>
        <authorList>
            <person name="Yamanaka K."/>
            <person name="Hamano Y."/>
        </authorList>
    </citation>
    <scope>NUCLEOTIDE SEQUENCE [LARGE SCALE GENOMIC DNA]</scope>
    <source>
        <strain evidence="2 3">NBRC 14147</strain>
    </source>
</reference>
<gene>
    <name evidence="2" type="ORF">SALB_07231</name>
</gene>
<evidence type="ECO:0000313" key="3">
    <source>
        <dbReference type="Proteomes" id="UP000288351"/>
    </source>
</evidence>